<reference evidence="3 4" key="1">
    <citation type="submission" date="2020-10" db="EMBL/GenBank/DDBJ databases">
        <title>Complete genome sequence of Corynebacterium massiliense DSM 45435, type strain of Corynebacterium massiliense.</title>
        <authorList>
            <person name="Busche T."/>
            <person name="Kalinowski J."/>
            <person name="Ruckert C."/>
        </authorList>
    </citation>
    <scope>NUCLEOTIDE SEQUENCE [LARGE SCALE GENOMIC DNA]</scope>
    <source>
        <strain evidence="3 4">DSM 45435</strain>
    </source>
</reference>
<dbReference type="Proteomes" id="UP001220064">
    <property type="component" value="Chromosome"/>
</dbReference>
<protein>
    <recommendedName>
        <fullName evidence="2">DUF4261 domain-containing protein</fullName>
    </recommendedName>
</protein>
<evidence type="ECO:0000313" key="3">
    <source>
        <dbReference type="EMBL" id="WCZ32370.1"/>
    </source>
</evidence>
<name>A0ABY7U8H0_9CORY</name>
<accession>A0ABY7U8H0</accession>
<feature type="region of interest" description="Disordered" evidence="1">
    <location>
        <begin position="1"/>
        <end position="30"/>
    </location>
</feature>
<keyword evidence="4" id="KW-1185">Reference proteome</keyword>
<evidence type="ECO:0000256" key="1">
    <source>
        <dbReference type="SAM" id="MobiDB-lite"/>
    </source>
</evidence>
<proteinExistence type="predicted"/>
<organism evidence="3 4">
    <name type="scientific">Corynebacterium massiliense DSM 45435</name>
    <dbReference type="NCBI Taxonomy" id="1121364"/>
    <lineage>
        <taxon>Bacteria</taxon>
        <taxon>Bacillati</taxon>
        <taxon>Actinomycetota</taxon>
        <taxon>Actinomycetes</taxon>
        <taxon>Mycobacteriales</taxon>
        <taxon>Corynebacteriaceae</taxon>
        <taxon>Corynebacterium</taxon>
    </lineage>
</organism>
<dbReference type="InterPro" id="IPR025357">
    <property type="entry name" value="DUF4261"/>
</dbReference>
<evidence type="ECO:0000259" key="2">
    <source>
        <dbReference type="Pfam" id="PF14080"/>
    </source>
</evidence>
<sequence length="287" mass="30936">MTDKDAANTAPDNADPKPGENPEYPVPLGPQMATLLLEEAYEPSDIEDIVKRSLTEDAPLKFVDSGAPHVAAFTLGGEYFAATCVDKPYPVQDGGVSPADLAHPVFFGADPQERAELHDARAHLLIAHRPDMDAPSEIPAREQKFKQRALHALVTAMISQLPGTLGVFFPSVKTTLSPRHLQEFTMSESPFPSAYMAPTWLKPEEDGSVSGYTIGLMDLGHPELQVTKSKGDPQKIFELLADTAAHVVGGATIIGGQTVGRTDDDKHATSFAPWIIDGDKKAIEVEM</sequence>
<dbReference type="RefSeq" id="WP_022862434.1">
    <property type="nucleotide sequence ID" value="NZ_ATVG01000002.1"/>
</dbReference>
<dbReference type="Pfam" id="PF14080">
    <property type="entry name" value="DUF4261"/>
    <property type="match status" value="1"/>
</dbReference>
<feature type="domain" description="DUF4261" evidence="2">
    <location>
        <begin position="212"/>
        <end position="267"/>
    </location>
</feature>
<evidence type="ECO:0000313" key="4">
    <source>
        <dbReference type="Proteomes" id="UP001220064"/>
    </source>
</evidence>
<gene>
    <name evidence="3" type="ORF">CMASS_04600</name>
</gene>
<dbReference type="EMBL" id="CP063189">
    <property type="protein sequence ID" value="WCZ32370.1"/>
    <property type="molecule type" value="Genomic_DNA"/>
</dbReference>